<dbReference type="EMBL" id="JAAKFY010000020">
    <property type="protein sequence ID" value="KAF3840978.1"/>
    <property type="molecule type" value="Genomic_DNA"/>
</dbReference>
<feature type="compositionally biased region" description="Basic and acidic residues" evidence="1">
    <location>
        <begin position="159"/>
        <end position="172"/>
    </location>
</feature>
<reference evidence="2 3" key="1">
    <citation type="submission" date="2020-03" db="EMBL/GenBank/DDBJ databases">
        <title>Dissostichus mawsoni Genome sequencing and assembly.</title>
        <authorList>
            <person name="Park H."/>
        </authorList>
    </citation>
    <scope>NUCLEOTIDE SEQUENCE [LARGE SCALE GENOMIC DNA]</scope>
    <source>
        <strain evidence="2">DM0001</strain>
        <tissue evidence="2">Muscle</tissue>
    </source>
</reference>
<dbReference type="AlphaFoldDB" id="A0A7J5XXZ6"/>
<keyword evidence="3" id="KW-1185">Reference proteome</keyword>
<dbReference type="OrthoDB" id="10569833at2759"/>
<comment type="caution">
    <text evidence="2">The sequence shown here is derived from an EMBL/GenBank/DDBJ whole genome shotgun (WGS) entry which is preliminary data.</text>
</comment>
<evidence type="ECO:0000256" key="1">
    <source>
        <dbReference type="SAM" id="MobiDB-lite"/>
    </source>
</evidence>
<protein>
    <submittedName>
        <fullName evidence="2">Uncharacterized protein</fullName>
    </submittedName>
</protein>
<accession>A0A7J5XXZ6</accession>
<evidence type="ECO:0000313" key="2">
    <source>
        <dbReference type="EMBL" id="KAF3840978.1"/>
    </source>
</evidence>
<dbReference type="Proteomes" id="UP000518266">
    <property type="component" value="Unassembled WGS sequence"/>
</dbReference>
<evidence type="ECO:0000313" key="3">
    <source>
        <dbReference type="Proteomes" id="UP000518266"/>
    </source>
</evidence>
<gene>
    <name evidence="2" type="ORF">F7725_006840</name>
</gene>
<proteinExistence type="predicted"/>
<name>A0A7J5XXZ6_DISMA</name>
<feature type="region of interest" description="Disordered" evidence="1">
    <location>
        <begin position="109"/>
        <end position="172"/>
    </location>
</feature>
<sequence>MPSQMVCEVTMVVPTKAVTRHVGIMQLMMTPAQPRRHKALASICIPVEAMTSRWREESSQTLEKCTISAVRPASSSFNATPDLNVGLAAVLRASLGVLHIVVLLNSGGTGAAEEPPAQDQQPCGGPAEVQRGPQLPPLSVGHDGVVEITNDGVGSPADGDQHHDACDDKDDS</sequence>
<organism evidence="2 3">
    <name type="scientific">Dissostichus mawsoni</name>
    <name type="common">Antarctic cod</name>
    <dbReference type="NCBI Taxonomy" id="36200"/>
    <lineage>
        <taxon>Eukaryota</taxon>
        <taxon>Metazoa</taxon>
        <taxon>Chordata</taxon>
        <taxon>Craniata</taxon>
        <taxon>Vertebrata</taxon>
        <taxon>Euteleostomi</taxon>
        <taxon>Actinopterygii</taxon>
        <taxon>Neopterygii</taxon>
        <taxon>Teleostei</taxon>
        <taxon>Neoteleostei</taxon>
        <taxon>Acanthomorphata</taxon>
        <taxon>Eupercaria</taxon>
        <taxon>Perciformes</taxon>
        <taxon>Notothenioidei</taxon>
        <taxon>Nototheniidae</taxon>
        <taxon>Dissostichus</taxon>
    </lineage>
</organism>